<name>A0A4P9WQ66_9FUNG</name>
<dbReference type="EMBL" id="KZ993939">
    <property type="protein sequence ID" value="RKO94303.1"/>
    <property type="molecule type" value="Genomic_DNA"/>
</dbReference>
<dbReference type="Pfam" id="PF11822">
    <property type="entry name" value="BTB_SANBR"/>
    <property type="match status" value="1"/>
</dbReference>
<keyword evidence="3" id="KW-1185">Reference proteome</keyword>
<protein>
    <recommendedName>
        <fullName evidence="1">SANT and BTB domain-containing protein</fullName>
    </recommendedName>
</protein>
<accession>A0A4P9WQ66</accession>
<evidence type="ECO:0000313" key="2">
    <source>
        <dbReference type="EMBL" id="RKO94303.1"/>
    </source>
</evidence>
<evidence type="ECO:0000313" key="3">
    <source>
        <dbReference type="Proteomes" id="UP000269721"/>
    </source>
</evidence>
<reference evidence="3" key="1">
    <citation type="journal article" date="2018" name="Nat. Microbiol.">
        <title>Leveraging single-cell genomics to expand the fungal tree of life.</title>
        <authorList>
            <person name="Ahrendt S.R."/>
            <person name="Quandt C.A."/>
            <person name="Ciobanu D."/>
            <person name="Clum A."/>
            <person name="Salamov A."/>
            <person name="Andreopoulos B."/>
            <person name="Cheng J.F."/>
            <person name="Woyke T."/>
            <person name="Pelin A."/>
            <person name="Henrissat B."/>
            <person name="Reynolds N.K."/>
            <person name="Benny G.L."/>
            <person name="Smith M.E."/>
            <person name="James T.Y."/>
            <person name="Grigoriev I.V."/>
        </authorList>
    </citation>
    <scope>NUCLEOTIDE SEQUENCE [LARGE SCALE GENOMIC DNA]</scope>
</reference>
<proteinExistence type="predicted"/>
<feature type="domain" description="SANT and BTB" evidence="1">
    <location>
        <begin position="1"/>
        <end position="67"/>
    </location>
</feature>
<evidence type="ECO:0000259" key="1">
    <source>
        <dbReference type="Pfam" id="PF11822"/>
    </source>
</evidence>
<dbReference type="OrthoDB" id="550012at2759"/>
<dbReference type="PANTHER" id="PTHR20946">
    <property type="entry name" value="SANT AND BTB DOMAIN REGULATOR OF CLASS SWITCH RECOMBINATION"/>
    <property type="match status" value="1"/>
</dbReference>
<dbReference type="Proteomes" id="UP000269721">
    <property type="component" value="Unassembled WGS sequence"/>
</dbReference>
<dbReference type="InterPro" id="IPR045902">
    <property type="entry name" value="SANBR-like"/>
</dbReference>
<dbReference type="InterPro" id="IPR021777">
    <property type="entry name" value="SANBR_BTB"/>
</dbReference>
<organism evidence="2 3">
    <name type="scientific">Blyttiomyces helicus</name>
    <dbReference type="NCBI Taxonomy" id="388810"/>
    <lineage>
        <taxon>Eukaryota</taxon>
        <taxon>Fungi</taxon>
        <taxon>Fungi incertae sedis</taxon>
        <taxon>Chytridiomycota</taxon>
        <taxon>Chytridiomycota incertae sedis</taxon>
        <taxon>Chytridiomycetes</taxon>
        <taxon>Chytridiomycetes incertae sedis</taxon>
        <taxon>Blyttiomyces</taxon>
    </lineage>
</organism>
<dbReference type="PANTHER" id="PTHR20946:SF0">
    <property type="entry name" value="SANT AND BTB DOMAIN REGULATOR OF CLASS SWITCH RECOMBINATION"/>
    <property type="match status" value="1"/>
</dbReference>
<gene>
    <name evidence="2" type="ORF">BDK51DRAFT_29494</name>
</gene>
<sequence length="267" mass="30067">MRYFSSYLQDHASNSIIDIDVHCDIEVFEWLMSHITRKRPALEPRTAISILISSNFLQMASLENTCLKYIHDMINDVVRGTPGWRGIRLRMVQRKVRAFGLCSKIYARSHEETLYCDAAKAKVGFRGELTLTHQSHSPVDTTTEVYITFRDHMGEVLAGPRPAMRSRCEVDTEQRAAGKDTTEDIVEQREKPFEGTIGTDSDYAHTDGAVFGNWTGTLDGRLAMGSPSRLGKVKVAAIVKKSQHVARSEDAERMMAIAETLRNSRCL</sequence>
<dbReference type="AlphaFoldDB" id="A0A4P9WQ66"/>